<accession>A0A7G9Z991</accession>
<protein>
    <submittedName>
        <fullName evidence="1">Uncharacterized protein</fullName>
    </submittedName>
</protein>
<dbReference type="EMBL" id="MT631670">
    <property type="protein sequence ID" value="QNO56825.1"/>
    <property type="molecule type" value="Genomic_DNA"/>
</dbReference>
<organism evidence="1">
    <name type="scientific">Candidatus Methanophaga sp. ANME-1 ERB7</name>
    <dbReference type="NCBI Taxonomy" id="2759913"/>
    <lineage>
        <taxon>Archaea</taxon>
        <taxon>Methanobacteriati</taxon>
        <taxon>Methanobacteriota</taxon>
        <taxon>Stenosarchaea group</taxon>
        <taxon>Methanomicrobia</taxon>
        <taxon>Candidatus Methanophagales</taxon>
        <taxon>Candidatus Methanophagaceae</taxon>
        <taxon>Candidatus Methanophaga</taxon>
    </lineage>
</organism>
<sequence>MHNRGYNRDIFTKGNLLTLVEQRWKAVGFKRDILWKIFIRLSPENLTLFGFLSKTKHY</sequence>
<proteinExistence type="predicted"/>
<dbReference type="AlphaFoldDB" id="A0A7G9Z991"/>
<evidence type="ECO:0000313" key="1">
    <source>
        <dbReference type="EMBL" id="QNO56825.1"/>
    </source>
</evidence>
<gene>
    <name evidence="1" type="ORF">IPLBMFHP_00011</name>
</gene>
<reference evidence="1" key="1">
    <citation type="submission" date="2020-06" db="EMBL/GenBank/DDBJ databases">
        <title>Unique genomic features of the anaerobic methanotrophic archaea.</title>
        <authorList>
            <person name="Chadwick G.L."/>
            <person name="Skennerton C.T."/>
            <person name="Laso-Perez R."/>
            <person name="Leu A.O."/>
            <person name="Speth D.R."/>
            <person name="Yu H."/>
            <person name="Morgan-Lang C."/>
            <person name="Hatzenpichler R."/>
            <person name="Goudeau D."/>
            <person name="Malmstrom R."/>
            <person name="Brazelton W.J."/>
            <person name="Woyke T."/>
            <person name="Hallam S.J."/>
            <person name="Tyson G.W."/>
            <person name="Wegener G."/>
            <person name="Boetius A."/>
            <person name="Orphan V."/>
        </authorList>
    </citation>
    <scope>NUCLEOTIDE SEQUENCE</scope>
</reference>
<name>A0A7G9Z991_9EURY</name>